<dbReference type="EMBL" id="CP000480">
    <property type="protein sequence ID" value="ABK69675.1"/>
    <property type="molecule type" value="Genomic_DNA"/>
</dbReference>
<evidence type="ECO:0000313" key="4">
    <source>
        <dbReference type="Proteomes" id="UP000000757"/>
    </source>
</evidence>
<dbReference type="KEGG" id="msb:LJ00_28445"/>
<dbReference type="GeneID" id="93460393"/>
<accession>A0R497</accession>
<dbReference type="Proteomes" id="UP000000757">
    <property type="component" value="Chromosome"/>
</dbReference>
<dbReference type="RefSeq" id="WP_011730766.1">
    <property type="nucleotide sequence ID" value="NC_008596.1"/>
</dbReference>
<dbReference type="PATRIC" id="fig|246196.19.peg.5603"/>
<dbReference type="Pfam" id="PF12850">
    <property type="entry name" value="Metallophos_2"/>
    <property type="match status" value="1"/>
</dbReference>
<gene>
    <name evidence="3" type="ordered locus">MSMEG_5753</name>
</gene>
<sequence>MEYFTADLHLAHPKLARLRGFDTVASHDAAVMAQLYRLSPETDELWVLGDICSGGVASMESALAQLSTLHVPMHLVTGNHDPVSPMYRNAQKHFADYAVVFASVQQVARTKVGGEGVMLSHFPYAGTPDRFSRKSFDQYQLPDLGMWLIHGHTHSGERRSGKRSICVSLEAWDLRPASAEEITAEMQLR</sequence>
<keyword evidence="4" id="KW-1185">Reference proteome</keyword>
<name>A0R497_MYCS2</name>
<proteinExistence type="inferred from homology"/>
<dbReference type="InterPro" id="IPR029052">
    <property type="entry name" value="Metallo-depent_PP-like"/>
</dbReference>
<comment type="similarity">
    <text evidence="1">Belongs to the metallophosphoesterase superfamily. YfcE family.</text>
</comment>
<dbReference type="eggNOG" id="COG4186">
    <property type="taxonomic scope" value="Bacteria"/>
</dbReference>
<dbReference type="SUPFAM" id="SSF56300">
    <property type="entry name" value="Metallo-dependent phosphatases"/>
    <property type="match status" value="1"/>
</dbReference>
<dbReference type="KEGG" id="msm:MSMEG_5753"/>
<protein>
    <submittedName>
        <fullName evidence="3">Serine/threonine specific protein phosphatase</fullName>
    </submittedName>
</protein>
<dbReference type="InterPro" id="IPR024654">
    <property type="entry name" value="Calcineurin-like_PHP_lpxH"/>
</dbReference>
<dbReference type="STRING" id="246196.MSMEG_5753"/>
<evidence type="ECO:0000313" key="3">
    <source>
        <dbReference type="EMBL" id="ABK69675.1"/>
    </source>
</evidence>
<evidence type="ECO:0000256" key="1">
    <source>
        <dbReference type="ARBA" id="ARBA00008950"/>
    </source>
</evidence>
<dbReference type="AlphaFoldDB" id="A0R497"/>
<evidence type="ECO:0000259" key="2">
    <source>
        <dbReference type="Pfam" id="PF12850"/>
    </source>
</evidence>
<dbReference type="PaxDb" id="246196-MSMEI_5599"/>
<dbReference type="OrthoDB" id="5380073at2"/>
<feature type="domain" description="Calcineurin-like phosphoesterase" evidence="2">
    <location>
        <begin position="27"/>
        <end position="159"/>
    </location>
</feature>
<dbReference type="CDD" id="cd07390">
    <property type="entry name" value="MPP_AQ1575"/>
    <property type="match status" value="1"/>
</dbReference>
<dbReference type="Gene3D" id="3.60.21.10">
    <property type="match status" value="1"/>
</dbReference>
<organism evidence="3 4">
    <name type="scientific">Mycolicibacterium smegmatis (strain ATCC 700084 / mc(2)155)</name>
    <name type="common">Mycobacterium smegmatis</name>
    <dbReference type="NCBI Taxonomy" id="246196"/>
    <lineage>
        <taxon>Bacteria</taxon>
        <taxon>Bacillati</taxon>
        <taxon>Actinomycetota</taxon>
        <taxon>Actinomycetes</taxon>
        <taxon>Mycobacteriales</taxon>
        <taxon>Mycobacteriaceae</taxon>
        <taxon>Mycolicibacterium</taxon>
    </lineage>
</organism>
<reference evidence="3 4" key="1">
    <citation type="submission" date="2006-10" db="EMBL/GenBank/DDBJ databases">
        <authorList>
            <person name="Fleischmann R.D."/>
            <person name="Dodson R.J."/>
            <person name="Haft D.H."/>
            <person name="Merkel J.S."/>
            <person name="Nelson W.C."/>
            <person name="Fraser C.M."/>
        </authorList>
    </citation>
    <scope>NUCLEOTIDE SEQUENCE [LARGE SCALE GENOMIC DNA]</scope>
    <source>
        <strain evidence="4">ATCC 700084 / mc(2)155</strain>
    </source>
</reference>